<dbReference type="Proteomes" id="UP000272464">
    <property type="component" value="Unassembled WGS sequence"/>
</dbReference>
<feature type="compositionally biased region" description="Low complexity" evidence="1">
    <location>
        <begin position="8"/>
        <end position="21"/>
    </location>
</feature>
<dbReference type="EMBL" id="RZNX01000003">
    <property type="protein sequence ID" value="RUT31978.1"/>
    <property type="molecule type" value="Genomic_DNA"/>
</dbReference>
<proteinExistence type="predicted"/>
<gene>
    <name evidence="3" type="ORF">EJP77_09640</name>
</gene>
<dbReference type="InterPro" id="IPR024301">
    <property type="entry name" value="Amidase_6"/>
</dbReference>
<protein>
    <recommendedName>
        <fullName evidence="2">Putative amidase domain-containing protein</fullName>
    </recommendedName>
</protein>
<keyword evidence="4" id="KW-1185">Reference proteome</keyword>
<dbReference type="OrthoDB" id="2194542at2"/>
<evidence type="ECO:0000313" key="4">
    <source>
        <dbReference type="Proteomes" id="UP000272464"/>
    </source>
</evidence>
<feature type="region of interest" description="Disordered" evidence="1">
    <location>
        <begin position="1"/>
        <end position="24"/>
    </location>
</feature>
<dbReference type="PANTHER" id="PTHR40032">
    <property type="entry name" value="EXPORTED PROTEIN-RELATED"/>
    <property type="match status" value="1"/>
</dbReference>
<reference evidence="3 4" key="1">
    <citation type="submission" date="2018-12" db="EMBL/GenBank/DDBJ databases">
        <authorList>
            <person name="Sun L."/>
            <person name="Chen Z."/>
        </authorList>
    </citation>
    <scope>NUCLEOTIDE SEQUENCE [LARGE SCALE GENOMIC DNA]</scope>
    <source>
        <strain evidence="3 4">3-5-3</strain>
    </source>
</reference>
<comment type="caution">
    <text evidence="3">The sequence shown here is derived from an EMBL/GenBank/DDBJ whole genome shotgun (WGS) entry which is preliminary data.</text>
</comment>
<sequence length="364" mass="42173">MPLLGGWTRTPARASAESSETTESKEIPRFLQELFEDRAQLLLDPNAAHIQDHYLRDNRYSRHALSHELERTEYIQAWAKERRVKFVNAESSIRIVRLKVEGETAKVSLVQSLKLGYEYLDKYPGHHDFGIGTRHAIKLHKHNNIWYLEREWYLDPLEENPQTIQKCDLDFPPRNTPLLQPKDKPRYNRQQAVEYANKYAGLAWGAGNQHRYNRKYLDYNSQGGDCTNFSSQAIGDKEGGRLRMRGGWHYYDRSGGSAAWVRTDSFRGFLVHSGYGTVVAHGDFARIVKFANELQQDESQLYKLQAGDLIAYQIKGDIDHFSIITGFDQSGYPLVNSHTADRFQVPFDLGWDKYTKYQVIHIRD</sequence>
<dbReference type="Pfam" id="PF12671">
    <property type="entry name" value="Amidase_6"/>
    <property type="match status" value="1"/>
</dbReference>
<feature type="domain" description="Putative amidase" evidence="2">
    <location>
        <begin position="186"/>
        <end position="355"/>
    </location>
</feature>
<evidence type="ECO:0000256" key="1">
    <source>
        <dbReference type="SAM" id="MobiDB-lite"/>
    </source>
</evidence>
<name>A0A433XDQ2_9BACL</name>
<dbReference type="AlphaFoldDB" id="A0A433XDQ2"/>
<organism evidence="3 4">
    <name type="scientific">Paenibacillus zeisoli</name>
    <dbReference type="NCBI Taxonomy" id="2496267"/>
    <lineage>
        <taxon>Bacteria</taxon>
        <taxon>Bacillati</taxon>
        <taxon>Bacillota</taxon>
        <taxon>Bacilli</taxon>
        <taxon>Bacillales</taxon>
        <taxon>Paenibacillaceae</taxon>
        <taxon>Paenibacillus</taxon>
    </lineage>
</organism>
<dbReference type="PANTHER" id="PTHR40032:SF1">
    <property type="entry name" value="EXPORTED PROTEIN"/>
    <property type="match status" value="1"/>
</dbReference>
<evidence type="ECO:0000313" key="3">
    <source>
        <dbReference type="EMBL" id="RUT31978.1"/>
    </source>
</evidence>
<accession>A0A433XDQ2</accession>
<evidence type="ECO:0000259" key="2">
    <source>
        <dbReference type="Pfam" id="PF12671"/>
    </source>
</evidence>